<evidence type="ECO:0000256" key="3">
    <source>
        <dbReference type="ARBA" id="ARBA00022840"/>
    </source>
</evidence>
<dbReference type="Pfam" id="PF00270">
    <property type="entry name" value="DEAD"/>
    <property type="match status" value="1"/>
</dbReference>
<dbReference type="GO" id="GO:0043138">
    <property type="term" value="F:3'-5' DNA helicase activity"/>
    <property type="evidence" value="ECO:0007669"/>
    <property type="project" value="UniProtKB-EC"/>
</dbReference>
<dbReference type="GO" id="GO:0006281">
    <property type="term" value="P:DNA repair"/>
    <property type="evidence" value="ECO:0007669"/>
    <property type="project" value="TreeGrafter"/>
</dbReference>
<keyword evidence="10" id="KW-0347">Helicase</keyword>
<dbReference type="Gene3D" id="3.40.50.300">
    <property type="entry name" value="P-loop containing nucleotide triphosphate hydrolases"/>
    <property type="match status" value="2"/>
</dbReference>
<dbReference type="SUPFAM" id="SSF52540">
    <property type="entry name" value="P-loop containing nucleoside triphosphate hydrolases"/>
    <property type="match status" value="1"/>
</dbReference>
<evidence type="ECO:0000256" key="7">
    <source>
        <dbReference type="ARBA" id="ARBA00034808"/>
    </source>
</evidence>
<comment type="catalytic activity">
    <reaction evidence="6">
        <text>Couples ATP hydrolysis with the unwinding of duplex DNA by translocating in the 3'-5' direction.</text>
        <dbReference type="EC" id="5.6.2.4"/>
    </reaction>
</comment>
<evidence type="ECO:0000256" key="5">
    <source>
        <dbReference type="ARBA" id="ARBA00023235"/>
    </source>
</evidence>
<dbReference type="PROSITE" id="PS51192">
    <property type="entry name" value="HELICASE_ATP_BIND_1"/>
    <property type="match status" value="1"/>
</dbReference>
<evidence type="ECO:0000259" key="9">
    <source>
        <dbReference type="PROSITE" id="PS51194"/>
    </source>
</evidence>
<dbReference type="InterPro" id="IPR027417">
    <property type="entry name" value="P-loop_NTPase"/>
</dbReference>
<keyword evidence="4" id="KW-0238">DNA-binding</keyword>
<comment type="caution">
    <text evidence="10">The sequence shown here is derived from an EMBL/GenBank/DDBJ whole genome shotgun (WGS) entry which is preliminary data.</text>
</comment>
<dbReference type="GO" id="GO:0005524">
    <property type="term" value="F:ATP binding"/>
    <property type="evidence" value="ECO:0007669"/>
    <property type="project" value="UniProtKB-KW"/>
</dbReference>
<dbReference type="PANTHER" id="PTHR13710">
    <property type="entry name" value="DNA HELICASE RECQ FAMILY MEMBER"/>
    <property type="match status" value="1"/>
</dbReference>
<evidence type="ECO:0000313" key="10">
    <source>
        <dbReference type="EMBL" id="OAT50125.1"/>
    </source>
</evidence>
<dbReference type="Proteomes" id="UP000078386">
    <property type="component" value="Unassembled WGS sequence"/>
</dbReference>
<keyword evidence="5" id="KW-0413">Isomerase</keyword>
<dbReference type="PATRIC" id="fig|1354264.4.peg.3425"/>
<dbReference type="SMART" id="SM00490">
    <property type="entry name" value="HELICc"/>
    <property type="match status" value="1"/>
</dbReference>
<protein>
    <recommendedName>
        <fullName evidence="7">DNA 3'-5' helicase</fullName>
        <ecNumber evidence="7">5.6.2.4</ecNumber>
    </recommendedName>
</protein>
<name>A0A1B7JQF5_9ENTR</name>
<feature type="domain" description="Helicase C-terminal" evidence="9">
    <location>
        <begin position="365"/>
        <end position="510"/>
    </location>
</feature>
<dbReference type="SMART" id="SM00487">
    <property type="entry name" value="DEXDc"/>
    <property type="match status" value="1"/>
</dbReference>
<dbReference type="EMBL" id="LXEU01000066">
    <property type="protein sequence ID" value="OAT50125.1"/>
    <property type="molecule type" value="Genomic_DNA"/>
</dbReference>
<accession>A0A1B7JQF5</accession>
<reference evidence="10 11" key="1">
    <citation type="submission" date="2016-04" db="EMBL/GenBank/DDBJ databases">
        <title>ATOL: Assembling a taxonomically balanced genome-scale reconstruction of the evolutionary history of the Enterobacteriaceae.</title>
        <authorList>
            <person name="Plunkett G.III."/>
            <person name="Neeno-Eckwall E.C."/>
            <person name="Glasner J.D."/>
            <person name="Perna N.T."/>
        </authorList>
    </citation>
    <scope>NUCLEOTIDE SEQUENCE [LARGE SCALE GENOMIC DNA]</scope>
    <source>
        <strain evidence="10 11">ATCC 51603</strain>
    </source>
</reference>
<evidence type="ECO:0000256" key="6">
    <source>
        <dbReference type="ARBA" id="ARBA00034617"/>
    </source>
</evidence>
<dbReference type="EC" id="5.6.2.4" evidence="7"/>
<keyword evidence="11" id="KW-1185">Reference proteome</keyword>
<evidence type="ECO:0000256" key="1">
    <source>
        <dbReference type="ARBA" id="ARBA00005446"/>
    </source>
</evidence>
<keyword evidence="2" id="KW-0547">Nucleotide-binding</keyword>
<gene>
    <name evidence="10" type="ORF">M989_03290</name>
</gene>
<dbReference type="Pfam" id="PF00271">
    <property type="entry name" value="Helicase_C"/>
    <property type="match status" value="1"/>
</dbReference>
<organism evidence="10 11">
    <name type="scientific">Kluyvera georgiana ATCC 51603</name>
    <dbReference type="NCBI Taxonomy" id="1354264"/>
    <lineage>
        <taxon>Bacteria</taxon>
        <taxon>Pseudomonadati</taxon>
        <taxon>Pseudomonadota</taxon>
        <taxon>Gammaproteobacteria</taxon>
        <taxon>Enterobacterales</taxon>
        <taxon>Enterobacteriaceae</taxon>
        <taxon>Kluyvera</taxon>
    </lineage>
</organism>
<dbReference type="PANTHER" id="PTHR13710:SF105">
    <property type="entry name" value="ATP-DEPENDENT DNA HELICASE Q1"/>
    <property type="match status" value="1"/>
</dbReference>
<dbReference type="InterPro" id="IPR011545">
    <property type="entry name" value="DEAD/DEAH_box_helicase_dom"/>
</dbReference>
<comment type="similarity">
    <text evidence="1">Belongs to the helicase family. RecQ subfamily.</text>
</comment>
<dbReference type="RefSeq" id="WP_064547011.1">
    <property type="nucleotide sequence ID" value="NZ_LXEU01000066.1"/>
</dbReference>
<dbReference type="InterPro" id="IPR001650">
    <property type="entry name" value="Helicase_C-like"/>
</dbReference>
<dbReference type="AlphaFoldDB" id="A0A1B7JQF5"/>
<feature type="domain" description="Helicase ATP-binding" evidence="8">
    <location>
        <begin position="151"/>
        <end position="336"/>
    </location>
</feature>
<proteinExistence type="inferred from homology"/>
<dbReference type="GO" id="GO:0009378">
    <property type="term" value="F:four-way junction helicase activity"/>
    <property type="evidence" value="ECO:0007669"/>
    <property type="project" value="TreeGrafter"/>
</dbReference>
<dbReference type="GO" id="GO:0003677">
    <property type="term" value="F:DNA binding"/>
    <property type="evidence" value="ECO:0007669"/>
    <property type="project" value="UniProtKB-KW"/>
</dbReference>
<sequence length="826" mass="93787">MEEEWSRLQQALTTCFSQGVTFKDGIENQFLNRLIQIITDASAGHGDIFAGYADALRAAHASGISAPWLPLPPELTDAPAPEWGMTKSPAAQQIQLAEEADLALTRATYQRKIRRNLLRPETDPALKRLLPEEPWLTHYQGFGQQAAIRTLLTSDNNCTLLVNLPTSCGKSLLTQLQALSAPTNTLTLVIVPTVALAIEQADDMQKLLRGTDQDHGGSYAWIGGQDQPSRQAIKERIKAGTQRVLFCSPESVRSSLVPVLFELSRLNMIGAIVIDEAHLIDQWGAEFRPDFQLIAPMIRSLKALGKCRFRTLLLSATYSKSTRDILVEQFHDENSELIEVSANFLRPEPEYFVHHEANENAHRQRVEQLLMTLPRPLILYCTTRTDAEMWSARLNELGYWRTGMFHGQIDTNNRKKLISKWKNDQLDIMVATSAFGVGMNKKEIRSIIHAAIPENIDRYYQDCGRSGRDGRSCQVHLVWHKAQMKTAKSLAVETLIGVEKGFARWKAMFDDRKKSPIADYMISLNTKPVHIDHQGDKNEAWNRRTLLLMQRAGLIKLVFADPKIPDDLRDNLDDNNTQLIEWFESYYNHVHIRHCDDAHYSEAHWNTHVEKIRQSELNNRRAAFTVMEMWLEDPGKPLCKILQKFYEYQSHPPELTCGGCPGCRQKGKGAFSPTVGTDVQILRSEPKKKALFVGAEKKVYYNENMELHSLLMELRVTLRSLITSGEYVFIRADRPVFLQLENNLDSLSHFWSAQKMTAPASDGPEIVIIPNTANAFPDLPMTRFERIIIAPEHLADPQFPHRTWCASAANALSLDTFIRQLQHVNN</sequence>
<evidence type="ECO:0000313" key="11">
    <source>
        <dbReference type="Proteomes" id="UP000078386"/>
    </source>
</evidence>
<dbReference type="InterPro" id="IPR014001">
    <property type="entry name" value="Helicase_ATP-bd"/>
</dbReference>
<evidence type="ECO:0000256" key="4">
    <source>
        <dbReference type="ARBA" id="ARBA00023125"/>
    </source>
</evidence>
<keyword evidence="10" id="KW-0378">Hydrolase</keyword>
<evidence type="ECO:0000259" key="8">
    <source>
        <dbReference type="PROSITE" id="PS51192"/>
    </source>
</evidence>
<keyword evidence="3" id="KW-0067">ATP-binding</keyword>
<dbReference type="NCBIfam" id="NF041063">
    <property type="entry name" value="DpdF"/>
    <property type="match status" value="1"/>
</dbReference>
<dbReference type="PROSITE" id="PS51194">
    <property type="entry name" value="HELICASE_CTER"/>
    <property type="match status" value="1"/>
</dbReference>
<dbReference type="GO" id="GO:0005737">
    <property type="term" value="C:cytoplasm"/>
    <property type="evidence" value="ECO:0007669"/>
    <property type="project" value="TreeGrafter"/>
</dbReference>
<dbReference type="GO" id="GO:0006310">
    <property type="term" value="P:DNA recombination"/>
    <property type="evidence" value="ECO:0007669"/>
    <property type="project" value="TreeGrafter"/>
</dbReference>
<dbReference type="GO" id="GO:0005694">
    <property type="term" value="C:chromosome"/>
    <property type="evidence" value="ECO:0007669"/>
    <property type="project" value="TreeGrafter"/>
</dbReference>
<evidence type="ECO:0000256" key="2">
    <source>
        <dbReference type="ARBA" id="ARBA00022741"/>
    </source>
</evidence>